<dbReference type="InterPro" id="IPR050389">
    <property type="entry name" value="LysR-type_TF"/>
</dbReference>
<evidence type="ECO:0000313" key="7">
    <source>
        <dbReference type="Proteomes" id="UP001248581"/>
    </source>
</evidence>
<dbReference type="InterPro" id="IPR005119">
    <property type="entry name" value="LysR_subst-bd"/>
</dbReference>
<sequence length="309" mass="35389">MSDTEKKLSRLDLNLLIPLSVLLKERNISRAAEQLCISQSGMSKTLHRLRDLFDDPLFYRTNRGVIPTVRAKELELLLPGVIDALENIMKSTSFDPKTSNKNFNISVPSILSHAITLPLINQLVNQAPNIRINEQQIVLNPFSLLESGDLDFVVHFEKPNDDNFEVIHLKQVSPIIYAKNDHPLFSQQVTLQDCLEYKFVEFLIKSGDKVKAENPLNKLLFGKENVKTTIVTSSQMHILIEVMNSSDYLFIGSNLLMFSNPMSQQIKPVYNFDNAEQKYFDLYLISHNRIASSEAHQWLKQLFLTKNLN</sequence>
<dbReference type="Gene3D" id="3.40.190.10">
    <property type="entry name" value="Periplasmic binding protein-like II"/>
    <property type="match status" value="2"/>
</dbReference>
<evidence type="ECO:0000313" key="6">
    <source>
        <dbReference type="EMBL" id="WNC66846.1"/>
    </source>
</evidence>
<dbReference type="InterPro" id="IPR000847">
    <property type="entry name" value="LysR_HTH_N"/>
</dbReference>
<dbReference type="SUPFAM" id="SSF46785">
    <property type="entry name" value="Winged helix' DNA-binding domain"/>
    <property type="match status" value="1"/>
</dbReference>
<evidence type="ECO:0000256" key="4">
    <source>
        <dbReference type="ARBA" id="ARBA00023163"/>
    </source>
</evidence>
<protein>
    <submittedName>
        <fullName evidence="6">LysR family transcriptional regulator</fullName>
    </submittedName>
</protein>
<accession>A0ABY9TED7</accession>
<dbReference type="Proteomes" id="UP001248581">
    <property type="component" value="Chromosome"/>
</dbReference>
<dbReference type="Gene3D" id="1.10.10.10">
    <property type="entry name" value="Winged helix-like DNA-binding domain superfamily/Winged helix DNA-binding domain"/>
    <property type="match status" value="1"/>
</dbReference>
<dbReference type="Pfam" id="PF03466">
    <property type="entry name" value="LysR_substrate"/>
    <property type="match status" value="1"/>
</dbReference>
<evidence type="ECO:0000256" key="3">
    <source>
        <dbReference type="ARBA" id="ARBA00023125"/>
    </source>
</evidence>
<gene>
    <name evidence="6" type="ORF">RI845_09870</name>
</gene>
<dbReference type="PANTHER" id="PTHR30118:SF15">
    <property type="entry name" value="TRANSCRIPTIONAL REGULATORY PROTEIN"/>
    <property type="match status" value="1"/>
</dbReference>
<comment type="similarity">
    <text evidence="1">Belongs to the LysR transcriptional regulatory family.</text>
</comment>
<evidence type="ECO:0000259" key="5">
    <source>
        <dbReference type="PROSITE" id="PS50931"/>
    </source>
</evidence>
<dbReference type="EMBL" id="CP134146">
    <property type="protein sequence ID" value="WNC66846.1"/>
    <property type="molecule type" value="Genomic_DNA"/>
</dbReference>
<keyword evidence="3" id="KW-0238">DNA-binding</keyword>
<keyword evidence="4" id="KW-0804">Transcription</keyword>
<dbReference type="PRINTS" id="PR00039">
    <property type="entry name" value="HTHLYSR"/>
</dbReference>
<dbReference type="InterPro" id="IPR036388">
    <property type="entry name" value="WH-like_DNA-bd_sf"/>
</dbReference>
<name>A0ABY9TED7_9GAMM</name>
<evidence type="ECO:0000256" key="2">
    <source>
        <dbReference type="ARBA" id="ARBA00023015"/>
    </source>
</evidence>
<keyword evidence="7" id="KW-1185">Reference proteome</keyword>
<organism evidence="6 7">
    <name type="scientific">Thalassotalea nanhaiensis</name>
    <dbReference type="NCBI Taxonomy" id="3065648"/>
    <lineage>
        <taxon>Bacteria</taxon>
        <taxon>Pseudomonadati</taxon>
        <taxon>Pseudomonadota</taxon>
        <taxon>Gammaproteobacteria</taxon>
        <taxon>Alteromonadales</taxon>
        <taxon>Colwelliaceae</taxon>
        <taxon>Thalassotalea</taxon>
    </lineage>
</organism>
<proteinExistence type="inferred from homology"/>
<dbReference type="InterPro" id="IPR036390">
    <property type="entry name" value="WH_DNA-bd_sf"/>
</dbReference>
<dbReference type="PANTHER" id="PTHR30118">
    <property type="entry name" value="HTH-TYPE TRANSCRIPTIONAL REGULATOR LEUO-RELATED"/>
    <property type="match status" value="1"/>
</dbReference>
<evidence type="ECO:0000256" key="1">
    <source>
        <dbReference type="ARBA" id="ARBA00009437"/>
    </source>
</evidence>
<dbReference type="PROSITE" id="PS50931">
    <property type="entry name" value="HTH_LYSR"/>
    <property type="match status" value="1"/>
</dbReference>
<feature type="domain" description="HTH lysR-type" evidence="5">
    <location>
        <begin position="11"/>
        <end position="68"/>
    </location>
</feature>
<dbReference type="Pfam" id="PF00126">
    <property type="entry name" value="HTH_1"/>
    <property type="match status" value="1"/>
</dbReference>
<reference evidence="7" key="1">
    <citation type="submission" date="2023-09" db="EMBL/GenBank/DDBJ databases">
        <authorList>
            <person name="Li S."/>
            <person name="Li X."/>
            <person name="Zhang C."/>
            <person name="Zhao Z."/>
        </authorList>
    </citation>
    <scope>NUCLEOTIDE SEQUENCE [LARGE SCALE GENOMIC DNA]</scope>
    <source>
        <strain evidence="7">SQ345</strain>
    </source>
</reference>
<keyword evidence="2" id="KW-0805">Transcription regulation</keyword>
<dbReference type="RefSeq" id="WP_348386011.1">
    <property type="nucleotide sequence ID" value="NZ_CP134146.1"/>
</dbReference>
<dbReference type="SUPFAM" id="SSF53850">
    <property type="entry name" value="Periplasmic binding protein-like II"/>
    <property type="match status" value="1"/>
</dbReference>